<evidence type="ECO:0000256" key="1">
    <source>
        <dbReference type="SAM" id="Coils"/>
    </source>
</evidence>
<feature type="coiled-coil region" evidence="1">
    <location>
        <begin position="110"/>
        <end position="137"/>
    </location>
</feature>
<proteinExistence type="predicted"/>
<keyword evidence="1" id="KW-0175">Coiled coil</keyword>
<dbReference type="Proteomes" id="UP000440498">
    <property type="component" value="Unassembled WGS sequence"/>
</dbReference>
<evidence type="ECO:0000313" key="3">
    <source>
        <dbReference type="Proteomes" id="UP000440498"/>
    </source>
</evidence>
<name>A0A6A7MYV9_9BURK</name>
<evidence type="ECO:0000313" key="2">
    <source>
        <dbReference type="EMBL" id="MQA37848.1"/>
    </source>
</evidence>
<dbReference type="AlphaFoldDB" id="A0A6A7MYV9"/>
<keyword evidence="3" id="KW-1185">Reference proteome</keyword>
<dbReference type="EMBL" id="WHUG01000002">
    <property type="protein sequence ID" value="MQA37848.1"/>
    <property type="molecule type" value="Genomic_DNA"/>
</dbReference>
<evidence type="ECO:0008006" key="4">
    <source>
        <dbReference type="Google" id="ProtNLM"/>
    </source>
</evidence>
<comment type="caution">
    <text evidence="2">The sequence shown here is derived from an EMBL/GenBank/DDBJ whole genome shotgun (WGS) entry which is preliminary data.</text>
</comment>
<protein>
    <recommendedName>
        <fullName evidence="4">PRTRC system protein E</fullName>
    </recommendedName>
</protein>
<reference evidence="2 3" key="1">
    <citation type="submission" date="2019-10" db="EMBL/GenBank/DDBJ databases">
        <title>Two novel species isolated from a subtropical stream in China.</title>
        <authorList>
            <person name="Lu H."/>
        </authorList>
    </citation>
    <scope>NUCLEOTIDE SEQUENCE [LARGE SCALE GENOMIC DNA]</scope>
    <source>
        <strain evidence="2 3">FT29W</strain>
    </source>
</reference>
<sequence length="142" mass="15574">MTNQTEPVAQAVQARPYLIQIHDYAPAAFDQSAVHVRNGYHFDPTMAPQFFDTNGQVAITLVLGSPSPEAVTAAAATISITTQLMEAARQREIEAAAKQMATAMRLDDDMAGIKAQIAEQEKVMRKLKDEETKKRKEQAANT</sequence>
<dbReference type="RefSeq" id="WP_152837306.1">
    <property type="nucleotide sequence ID" value="NZ_WHUG01000002.1"/>
</dbReference>
<organism evidence="2 3">
    <name type="scientific">Rugamonas aquatica</name>
    <dbReference type="NCBI Taxonomy" id="2743357"/>
    <lineage>
        <taxon>Bacteria</taxon>
        <taxon>Pseudomonadati</taxon>
        <taxon>Pseudomonadota</taxon>
        <taxon>Betaproteobacteria</taxon>
        <taxon>Burkholderiales</taxon>
        <taxon>Oxalobacteraceae</taxon>
        <taxon>Telluria group</taxon>
        <taxon>Rugamonas</taxon>
    </lineage>
</organism>
<accession>A0A6A7MYV9</accession>
<gene>
    <name evidence="2" type="ORF">GEV02_06780</name>
</gene>